<evidence type="ECO:0000313" key="1">
    <source>
        <dbReference type="EMBL" id="CDY41538.1"/>
    </source>
</evidence>
<dbReference type="PaxDb" id="3708-A0A078HXU4"/>
<accession>A0A078HXU4</accession>
<dbReference type="AlphaFoldDB" id="A0A078HXU4"/>
<reference evidence="1 2" key="1">
    <citation type="journal article" date="2014" name="Science">
        <title>Plant genetics. Early allopolyploid evolution in the post-Neolithic Brassica napus oilseed genome.</title>
        <authorList>
            <person name="Chalhoub B."/>
            <person name="Denoeud F."/>
            <person name="Liu S."/>
            <person name="Parkin I.A."/>
            <person name="Tang H."/>
            <person name="Wang X."/>
            <person name="Chiquet J."/>
            <person name="Belcram H."/>
            <person name="Tong C."/>
            <person name="Samans B."/>
            <person name="Correa M."/>
            <person name="Da Silva C."/>
            <person name="Just J."/>
            <person name="Falentin C."/>
            <person name="Koh C.S."/>
            <person name="Le Clainche I."/>
            <person name="Bernard M."/>
            <person name="Bento P."/>
            <person name="Noel B."/>
            <person name="Labadie K."/>
            <person name="Alberti A."/>
            <person name="Charles M."/>
            <person name="Arnaud D."/>
            <person name="Guo H."/>
            <person name="Daviaud C."/>
            <person name="Alamery S."/>
            <person name="Jabbari K."/>
            <person name="Zhao M."/>
            <person name="Edger P.P."/>
            <person name="Chelaifa H."/>
            <person name="Tack D."/>
            <person name="Lassalle G."/>
            <person name="Mestiri I."/>
            <person name="Schnel N."/>
            <person name="Le Paslier M.C."/>
            <person name="Fan G."/>
            <person name="Renault V."/>
            <person name="Bayer P.E."/>
            <person name="Golicz A.A."/>
            <person name="Manoli S."/>
            <person name="Lee T.H."/>
            <person name="Thi V.H."/>
            <person name="Chalabi S."/>
            <person name="Hu Q."/>
            <person name="Fan C."/>
            <person name="Tollenaere R."/>
            <person name="Lu Y."/>
            <person name="Battail C."/>
            <person name="Shen J."/>
            <person name="Sidebottom C.H."/>
            <person name="Wang X."/>
            <person name="Canaguier A."/>
            <person name="Chauveau A."/>
            <person name="Berard A."/>
            <person name="Deniot G."/>
            <person name="Guan M."/>
            <person name="Liu Z."/>
            <person name="Sun F."/>
            <person name="Lim Y.P."/>
            <person name="Lyons E."/>
            <person name="Town C.D."/>
            <person name="Bancroft I."/>
            <person name="Wang X."/>
            <person name="Meng J."/>
            <person name="Ma J."/>
            <person name="Pires J.C."/>
            <person name="King G.J."/>
            <person name="Brunel D."/>
            <person name="Delourme R."/>
            <person name="Renard M."/>
            <person name="Aury J.M."/>
            <person name="Adams K.L."/>
            <person name="Batley J."/>
            <person name="Snowdon R.J."/>
            <person name="Tost J."/>
            <person name="Edwards D."/>
            <person name="Zhou Y."/>
            <person name="Hua W."/>
            <person name="Sharpe A.G."/>
            <person name="Paterson A.H."/>
            <person name="Guan C."/>
            <person name="Wincker P."/>
        </authorList>
    </citation>
    <scope>NUCLEOTIDE SEQUENCE [LARGE SCALE GENOMIC DNA]</scope>
    <source>
        <strain evidence="2">cv. Darmor-bzh</strain>
    </source>
</reference>
<proteinExistence type="predicted"/>
<dbReference type="Proteomes" id="UP000028999">
    <property type="component" value="Unassembled WGS sequence"/>
</dbReference>
<name>A0A078HXU4_BRANA</name>
<organism evidence="1 2">
    <name type="scientific">Brassica napus</name>
    <name type="common">Rape</name>
    <dbReference type="NCBI Taxonomy" id="3708"/>
    <lineage>
        <taxon>Eukaryota</taxon>
        <taxon>Viridiplantae</taxon>
        <taxon>Streptophyta</taxon>
        <taxon>Embryophyta</taxon>
        <taxon>Tracheophyta</taxon>
        <taxon>Spermatophyta</taxon>
        <taxon>Magnoliopsida</taxon>
        <taxon>eudicotyledons</taxon>
        <taxon>Gunneridae</taxon>
        <taxon>Pentapetalae</taxon>
        <taxon>rosids</taxon>
        <taxon>malvids</taxon>
        <taxon>Brassicales</taxon>
        <taxon>Brassicaceae</taxon>
        <taxon>Brassiceae</taxon>
        <taxon>Brassica</taxon>
    </lineage>
</organism>
<gene>
    <name evidence="1" type="primary">BnaA06g22910D</name>
    <name evidence="1" type="ORF">GSBRNA2T00073165001</name>
</gene>
<dbReference type="EMBL" id="LK032499">
    <property type="protein sequence ID" value="CDY41538.1"/>
    <property type="molecule type" value="Genomic_DNA"/>
</dbReference>
<sequence>MISQYQRQFSSQATPIMKLILQAVTYGLWHERNARIFRDVSLPAGPFFKQVDRGLRDRLLSLPPFPNYAHSFLELYFWFTDPYS</sequence>
<dbReference type="Gramene" id="CDY41538">
    <property type="protein sequence ID" value="CDY41538"/>
    <property type="gene ID" value="GSBRNA2T00073165001"/>
</dbReference>
<dbReference type="OMA" id="FQASIYQ"/>
<evidence type="ECO:0000313" key="2">
    <source>
        <dbReference type="Proteomes" id="UP000028999"/>
    </source>
</evidence>
<protein>
    <submittedName>
        <fullName evidence="1">BnaA06g22910D protein</fullName>
    </submittedName>
</protein>
<keyword evidence="2" id="KW-1185">Reference proteome</keyword>